<dbReference type="Proteomes" id="UP000234331">
    <property type="component" value="Unassembled WGS sequence"/>
</dbReference>
<gene>
    <name evidence="2" type="ORF">FRACA_2110001</name>
</gene>
<organism evidence="2 3">
    <name type="scientific">Frankia canadensis</name>
    <dbReference type="NCBI Taxonomy" id="1836972"/>
    <lineage>
        <taxon>Bacteria</taxon>
        <taxon>Bacillati</taxon>
        <taxon>Actinomycetota</taxon>
        <taxon>Actinomycetes</taxon>
        <taxon>Frankiales</taxon>
        <taxon>Frankiaceae</taxon>
        <taxon>Frankia</taxon>
    </lineage>
</organism>
<dbReference type="AlphaFoldDB" id="A0A2I2KQM3"/>
<dbReference type="EMBL" id="FZMO01000126">
    <property type="protein sequence ID" value="SNQ47968.1"/>
    <property type="molecule type" value="Genomic_DNA"/>
</dbReference>
<name>A0A2I2KQM3_9ACTN</name>
<keyword evidence="3" id="KW-1185">Reference proteome</keyword>
<feature type="region of interest" description="Disordered" evidence="1">
    <location>
        <begin position="26"/>
        <end position="55"/>
    </location>
</feature>
<sequence>MCRELWGKPDTEPGVRDTVPLFPARVPARTSPVREVRPRELPKTTPAPHRAPHPR</sequence>
<reference evidence="2 3" key="1">
    <citation type="submission" date="2017-06" db="EMBL/GenBank/DDBJ databases">
        <authorList>
            <person name="Kim H.J."/>
            <person name="Triplett B.A."/>
        </authorList>
    </citation>
    <scope>NUCLEOTIDE SEQUENCE [LARGE SCALE GENOMIC DNA]</scope>
    <source>
        <strain evidence="2">FRACA_ARgP5</strain>
    </source>
</reference>
<feature type="compositionally biased region" description="Basic and acidic residues" evidence="1">
    <location>
        <begin position="32"/>
        <end position="42"/>
    </location>
</feature>
<evidence type="ECO:0000313" key="2">
    <source>
        <dbReference type="EMBL" id="SNQ47968.1"/>
    </source>
</evidence>
<accession>A0A2I2KQM3</accession>
<proteinExistence type="predicted"/>
<protein>
    <submittedName>
        <fullName evidence="2">Uncharacterized protein</fullName>
    </submittedName>
</protein>
<evidence type="ECO:0000256" key="1">
    <source>
        <dbReference type="SAM" id="MobiDB-lite"/>
    </source>
</evidence>
<evidence type="ECO:0000313" key="3">
    <source>
        <dbReference type="Proteomes" id="UP000234331"/>
    </source>
</evidence>